<dbReference type="EMBL" id="VJMJ01000175">
    <property type="protein sequence ID" value="KAF0728554.1"/>
    <property type="molecule type" value="Genomic_DNA"/>
</dbReference>
<feature type="compositionally biased region" description="Acidic residues" evidence="2">
    <location>
        <begin position="864"/>
        <end position="894"/>
    </location>
</feature>
<keyword evidence="1" id="KW-0106">Calcium</keyword>
<feature type="region of interest" description="Disordered" evidence="2">
    <location>
        <begin position="757"/>
        <end position="905"/>
    </location>
</feature>
<evidence type="ECO:0000313" key="5">
    <source>
        <dbReference type="Proteomes" id="UP000481153"/>
    </source>
</evidence>
<comment type="caution">
    <text evidence="4">The sequence shown here is derived from an EMBL/GenBank/DDBJ whole genome shotgun (WGS) entry which is preliminary data.</text>
</comment>
<feature type="compositionally biased region" description="Basic and acidic residues" evidence="2">
    <location>
        <begin position="77"/>
        <end position="86"/>
    </location>
</feature>
<dbReference type="PROSITE" id="PS00018">
    <property type="entry name" value="EF_HAND_1"/>
    <property type="match status" value="1"/>
</dbReference>
<dbReference type="Pfam" id="PF13499">
    <property type="entry name" value="EF-hand_7"/>
    <property type="match status" value="1"/>
</dbReference>
<feature type="compositionally biased region" description="Basic and acidic residues" evidence="2">
    <location>
        <begin position="146"/>
        <end position="232"/>
    </location>
</feature>
<feature type="compositionally biased region" description="Polar residues" evidence="2">
    <location>
        <begin position="896"/>
        <end position="905"/>
    </location>
</feature>
<dbReference type="Gene3D" id="1.10.150.50">
    <property type="entry name" value="Transcription Factor, Ets-1"/>
    <property type="match status" value="1"/>
</dbReference>
<dbReference type="InterPro" id="IPR002048">
    <property type="entry name" value="EF_hand_dom"/>
</dbReference>
<dbReference type="InterPro" id="IPR011992">
    <property type="entry name" value="EF-hand-dom_pair"/>
</dbReference>
<dbReference type="PROSITE" id="PS50222">
    <property type="entry name" value="EF_HAND_2"/>
    <property type="match status" value="2"/>
</dbReference>
<dbReference type="InterPro" id="IPR018247">
    <property type="entry name" value="EF_Hand_1_Ca_BS"/>
</dbReference>
<dbReference type="InterPro" id="IPR013761">
    <property type="entry name" value="SAM/pointed_sf"/>
</dbReference>
<feature type="region of interest" description="Disordered" evidence="2">
    <location>
        <begin position="1"/>
        <end position="237"/>
    </location>
</feature>
<feature type="domain" description="EF-hand" evidence="3">
    <location>
        <begin position="454"/>
        <end position="489"/>
    </location>
</feature>
<feature type="domain" description="EF-hand" evidence="3">
    <location>
        <begin position="490"/>
        <end position="525"/>
    </location>
</feature>
<feature type="region of interest" description="Disordered" evidence="2">
    <location>
        <begin position="627"/>
        <end position="678"/>
    </location>
</feature>
<evidence type="ECO:0000313" key="4">
    <source>
        <dbReference type="EMBL" id="KAF0728554.1"/>
    </source>
</evidence>
<evidence type="ECO:0000256" key="2">
    <source>
        <dbReference type="SAM" id="MobiDB-lite"/>
    </source>
</evidence>
<name>A0A6G0WMI6_9STRA</name>
<dbReference type="Gene3D" id="1.10.238.10">
    <property type="entry name" value="EF-hand"/>
    <property type="match status" value="1"/>
</dbReference>
<proteinExistence type="predicted"/>
<dbReference type="CDD" id="cd00051">
    <property type="entry name" value="EFh"/>
    <property type="match status" value="1"/>
</dbReference>
<dbReference type="AlphaFoldDB" id="A0A6G0WMI6"/>
<feature type="compositionally biased region" description="Low complexity" evidence="2">
    <location>
        <begin position="45"/>
        <end position="55"/>
    </location>
</feature>
<organism evidence="4 5">
    <name type="scientific">Aphanomyces euteiches</name>
    <dbReference type="NCBI Taxonomy" id="100861"/>
    <lineage>
        <taxon>Eukaryota</taxon>
        <taxon>Sar</taxon>
        <taxon>Stramenopiles</taxon>
        <taxon>Oomycota</taxon>
        <taxon>Saprolegniomycetes</taxon>
        <taxon>Saprolegniales</taxon>
        <taxon>Verrucalvaceae</taxon>
        <taxon>Aphanomyces</taxon>
    </lineage>
</organism>
<evidence type="ECO:0000256" key="1">
    <source>
        <dbReference type="ARBA" id="ARBA00022837"/>
    </source>
</evidence>
<dbReference type="VEuPathDB" id="FungiDB:AeMF1_000444"/>
<dbReference type="SUPFAM" id="SSF47473">
    <property type="entry name" value="EF-hand"/>
    <property type="match status" value="1"/>
</dbReference>
<feature type="compositionally biased region" description="Basic and acidic residues" evidence="2">
    <location>
        <begin position="129"/>
        <end position="139"/>
    </location>
</feature>
<keyword evidence="5" id="KW-1185">Reference proteome</keyword>
<feature type="compositionally biased region" description="Basic and acidic residues" evidence="2">
    <location>
        <begin position="851"/>
        <end position="863"/>
    </location>
</feature>
<accession>A0A6G0WMI6</accession>
<gene>
    <name evidence="4" type="ORF">Ae201684_013519</name>
</gene>
<protein>
    <recommendedName>
        <fullName evidence="3">EF-hand domain-containing protein</fullName>
    </recommendedName>
</protein>
<dbReference type="Proteomes" id="UP000481153">
    <property type="component" value="Unassembled WGS sequence"/>
</dbReference>
<feature type="compositionally biased region" description="Basic and acidic residues" evidence="2">
    <location>
        <begin position="813"/>
        <end position="840"/>
    </location>
</feature>
<reference evidence="4 5" key="1">
    <citation type="submission" date="2019-07" db="EMBL/GenBank/DDBJ databases">
        <title>Genomics analysis of Aphanomyces spp. identifies a new class of oomycete effector associated with host adaptation.</title>
        <authorList>
            <person name="Gaulin E."/>
        </authorList>
    </citation>
    <scope>NUCLEOTIDE SEQUENCE [LARGE SCALE GENOMIC DNA]</scope>
    <source>
        <strain evidence="4 5">ATCC 201684</strain>
    </source>
</reference>
<evidence type="ECO:0000259" key="3">
    <source>
        <dbReference type="PROSITE" id="PS50222"/>
    </source>
</evidence>
<feature type="compositionally biased region" description="Basic residues" evidence="2">
    <location>
        <begin position="1"/>
        <end position="17"/>
    </location>
</feature>
<sequence>MGKRRKGRPKGLQHGGRRPSSPSHGAAPSREVDDDIEPPPKMNFPSPSKEPSPSKATVKELPPKEGSMPPLSSQPEGVKEKKDNRVNEATQQPPQDDKSPAKPSTSAQAPSVDVKPSISIPSEENTAVARREVETKQDEAVEMEETAGKVEEDVKGALEEKKDEEREQEEAKESELPPSEAKDEATTSTRESDKTTTDLDDRVDAMAKERPATETSDDSKEEKEDTAKHDDSAEVAAPPRYQVDLTQFNLSTEKAHRITQHVLFGWIKASTPIRARFSQALLSPSVPLVVFCDAFSPLRDVEIAAFQVAYASPSDDATARCPQGEVYLDGQRIHDFAMAKVFAVELVEFQLRKAIRDRAAKKTRGRCDVFRCVRDLVGDHVDPITPETLLQIAVGKLGLACPAWAAQCIFCRILAAPRAQMCPPKHFVHSLDQFVCNVHFDESVSVEGVFRELARTRDMEQSFRAMDVDGSGALSIAECTAFLHGRGIDFSKAVLEEFLQRFDRDGDGSLNLDEFLACCRPKQHFGVHVLSCFGFFYMPMDPTERIVDAVTRIHKRLFWLDHNYRVLSEATSKAKQFTVANVQFWRHFGTVRLDYKPTDSVQATLMPGELLLQGSPNQLGCKERYAVQRPPPLRPSPVRLPEQDKPQSPQQPPPGDDAVAVEKKQRRTTRRMDRETTATPTIEFKANVEDWTQVDVKKWIIYVVQAKSVAHKFAQVNGATLLEWAADPNLEQRLRDDLKIHMALQRHKLVVRIQKLVSATKQNPSRRPPRPQKTSGDGEGHDATGDKSDDEESREKADKEVVLEEDTTPPRSDVQDDRCGDCHDESECHEDLSHQLHDGGDETTSPSGDETQLHNGDDEKSPCGDEDLPPFEDDGDETLPPFGDEDLPSFDDDGFVTTSGRAASS</sequence>
<dbReference type="GO" id="GO:0005509">
    <property type="term" value="F:calcium ion binding"/>
    <property type="evidence" value="ECO:0007669"/>
    <property type="project" value="InterPro"/>
</dbReference>
<feature type="compositionally biased region" description="Basic and acidic residues" evidence="2">
    <location>
        <begin position="776"/>
        <end position="802"/>
    </location>
</feature>
<dbReference type="SMART" id="SM00054">
    <property type="entry name" value="EFh"/>
    <property type="match status" value="2"/>
</dbReference>